<keyword evidence="2" id="KW-0521">NADP</keyword>
<keyword evidence="9" id="KW-1185">Reference proteome</keyword>
<evidence type="ECO:0000256" key="2">
    <source>
        <dbReference type="ARBA" id="ARBA00022857"/>
    </source>
</evidence>
<dbReference type="InterPro" id="IPR023210">
    <property type="entry name" value="NADP_OxRdtase_dom"/>
</dbReference>
<reference evidence="8 9" key="1">
    <citation type="submission" date="2016-10" db="EMBL/GenBank/DDBJ databases">
        <title>Draft genome sequence of Coniochaeta ligniaria NRRL30616, a lignocellulolytic fungus for bioabatement of inhibitors in plant biomass hydrolysates.</title>
        <authorList>
            <consortium name="DOE Joint Genome Institute"/>
            <person name="Jimenez D.J."/>
            <person name="Hector R.E."/>
            <person name="Riley R."/>
            <person name="Sun H."/>
            <person name="Grigoriev I.V."/>
            <person name="Van Elsas J.D."/>
            <person name="Nichols N.N."/>
        </authorList>
    </citation>
    <scope>NUCLEOTIDE SEQUENCE [LARGE SCALE GENOMIC DNA]</scope>
    <source>
        <strain evidence="8 9">NRRL 30616</strain>
    </source>
</reference>
<dbReference type="GO" id="GO:0016491">
    <property type="term" value="F:oxidoreductase activity"/>
    <property type="evidence" value="ECO:0007669"/>
    <property type="project" value="UniProtKB-KW"/>
</dbReference>
<dbReference type="Gene3D" id="3.20.20.100">
    <property type="entry name" value="NADP-dependent oxidoreductase domain"/>
    <property type="match status" value="1"/>
</dbReference>
<dbReference type="EMBL" id="KV875103">
    <property type="protein sequence ID" value="OIW24559.1"/>
    <property type="molecule type" value="Genomic_DNA"/>
</dbReference>
<dbReference type="Pfam" id="PF00248">
    <property type="entry name" value="Aldo_ket_red"/>
    <property type="match status" value="1"/>
</dbReference>
<dbReference type="PANTHER" id="PTHR11732">
    <property type="entry name" value="ALDO/KETO REDUCTASE"/>
    <property type="match status" value="1"/>
</dbReference>
<dbReference type="STRING" id="1408157.A0A1J7IA49"/>
<dbReference type="AlphaFoldDB" id="A0A1J7IA49"/>
<protein>
    <submittedName>
        <fullName evidence="8">Aldo/keto reductase</fullName>
    </submittedName>
</protein>
<sequence length="330" mass="36803">MSFGKTATLNTGHKIPLLGYGTWQAGPGEVGDGVYEALKVGYRHLDLAKIYNNQAEVGKGLKKALAEIPGLQREDIFITSKLWNHKHHKEDVEAALDDTLAELGLDYLDLYLIHWPVAFRAGDEQFPKVPGNDSEVDIEDSVSISETWKAMIQLPKSKVRSVGVSNFSIEHLEHIIKDSGVVPAVNQVERHPRIPNWPLMEYAAKKNIHITAYSAFGNNSLGQPLLVSVPETQVIAERLSKAQGKTVTPAQVILAWSQIGGHSVIPKSVTPSRIRENFQEVELDEEAIKEVNKLGEKPQRFNIPRLYNPKWDIDVFGEEVEKGAKHKVIM</sequence>
<gene>
    <name evidence="8" type="ORF">CONLIGDRAFT_636723</name>
</gene>
<dbReference type="PIRSF" id="PIRSF000097">
    <property type="entry name" value="AKR"/>
    <property type="match status" value="1"/>
</dbReference>
<evidence type="ECO:0000256" key="5">
    <source>
        <dbReference type="PIRSR" id="PIRSR000097-2"/>
    </source>
</evidence>
<dbReference type="InParanoid" id="A0A1J7IA49"/>
<evidence type="ECO:0000256" key="4">
    <source>
        <dbReference type="PIRSR" id="PIRSR000097-1"/>
    </source>
</evidence>
<feature type="active site" description="Proton donor" evidence="4">
    <location>
        <position position="51"/>
    </location>
</feature>
<dbReference type="PROSITE" id="PS00798">
    <property type="entry name" value="ALDOKETO_REDUCTASE_1"/>
    <property type="match status" value="1"/>
</dbReference>
<dbReference type="PRINTS" id="PR00069">
    <property type="entry name" value="ALDKETRDTASE"/>
</dbReference>
<dbReference type="InterPro" id="IPR018170">
    <property type="entry name" value="Aldo/ket_reductase_CS"/>
</dbReference>
<evidence type="ECO:0000313" key="8">
    <source>
        <dbReference type="EMBL" id="OIW24559.1"/>
    </source>
</evidence>
<evidence type="ECO:0000256" key="3">
    <source>
        <dbReference type="ARBA" id="ARBA00023002"/>
    </source>
</evidence>
<feature type="site" description="Lowers pKa of active site Tyr" evidence="6">
    <location>
        <position position="81"/>
    </location>
</feature>
<dbReference type="FunFam" id="3.20.20.100:FF:000007">
    <property type="entry name" value="NAD(P)H-dependent D-xylose reductase xyl1"/>
    <property type="match status" value="1"/>
</dbReference>
<organism evidence="8 9">
    <name type="scientific">Coniochaeta ligniaria NRRL 30616</name>
    <dbReference type="NCBI Taxonomy" id="1408157"/>
    <lineage>
        <taxon>Eukaryota</taxon>
        <taxon>Fungi</taxon>
        <taxon>Dikarya</taxon>
        <taxon>Ascomycota</taxon>
        <taxon>Pezizomycotina</taxon>
        <taxon>Sordariomycetes</taxon>
        <taxon>Sordariomycetidae</taxon>
        <taxon>Coniochaetales</taxon>
        <taxon>Coniochaetaceae</taxon>
        <taxon>Coniochaeta</taxon>
    </lineage>
</organism>
<name>A0A1J7IA49_9PEZI</name>
<dbReference type="InterPro" id="IPR020471">
    <property type="entry name" value="AKR"/>
</dbReference>
<comment type="similarity">
    <text evidence="1">Belongs to the aldo/keto reductase family.</text>
</comment>
<dbReference type="SUPFAM" id="SSF51430">
    <property type="entry name" value="NAD(P)-linked oxidoreductase"/>
    <property type="match status" value="1"/>
</dbReference>
<feature type="domain" description="NADP-dependent oxidoreductase" evidence="7">
    <location>
        <begin position="18"/>
        <end position="294"/>
    </location>
</feature>
<feature type="binding site" evidence="5">
    <location>
        <position position="114"/>
    </location>
    <ligand>
        <name>substrate</name>
    </ligand>
</feature>
<evidence type="ECO:0000313" key="9">
    <source>
        <dbReference type="Proteomes" id="UP000182658"/>
    </source>
</evidence>
<proteinExistence type="inferred from homology"/>
<evidence type="ECO:0000256" key="6">
    <source>
        <dbReference type="PIRSR" id="PIRSR000097-3"/>
    </source>
</evidence>
<dbReference type="InterPro" id="IPR036812">
    <property type="entry name" value="NAD(P)_OxRdtase_dom_sf"/>
</dbReference>
<evidence type="ECO:0000259" key="7">
    <source>
        <dbReference type="Pfam" id="PF00248"/>
    </source>
</evidence>
<dbReference type="Proteomes" id="UP000182658">
    <property type="component" value="Unassembled WGS sequence"/>
</dbReference>
<evidence type="ECO:0000256" key="1">
    <source>
        <dbReference type="ARBA" id="ARBA00007905"/>
    </source>
</evidence>
<dbReference type="OrthoDB" id="416253at2759"/>
<accession>A0A1J7IA49</accession>
<keyword evidence="3" id="KW-0560">Oxidoreductase</keyword>